<dbReference type="Proteomes" id="UP000652761">
    <property type="component" value="Unassembled WGS sequence"/>
</dbReference>
<gene>
    <name evidence="2" type="ORF">Taro_023503</name>
</gene>
<proteinExistence type="predicted"/>
<feature type="region of interest" description="Disordered" evidence="1">
    <location>
        <begin position="157"/>
        <end position="196"/>
    </location>
</feature>
<keyword evidence="3" id="KW-1185">Reference proteome</keyword>
<accession>A0A843V4V2</accession>
<reference evidence="2" key="1">
    <citation type="submission" date="2017-07" db="EMBL/GenBank/DDBJ databases">
        <title>Taro Niue Genome Assembly and Annotation.</title>
        <authorList>
            <person name="Atibalentja N."/>
            <person name="Keating K."/>
            <person name="Fields C.J."/>
        </authorList>
    </citation>
    <scope>NUCLEOTIDE SEQUENCE</scope>
    <source>
        <strain evidence="2">Niue_2</strain>
        <tissue evidence="2">Leaf</tissue>
    </source>
</reference>
<organism evidence="2 3">
    <name type="scientific">Colocasia esculenta</name>
    <name type="common">Wild taro</name>
    <name type="synonym">Arum esculentum</name>
    <dbReference type="NCBI Taxonomy" id="4460"/>
    <lineage>
        <taxon>Eukaryota</taxon>
        <taxon>Viridiplantae</taxon>
        <taxon>Streptophyta</taxon>
        <taxon>Embryophyta</taxon>
        <taxon>Tracheophyta</taxon>
        <taxon>Spermatophyta</taxon>
        <taxon>Magnoliopsida</taxon>
        <taxon>Liliopsida</taxon>
        <taxon>Araceae</taxon>
        <taxon>Aroideae</taxon>
        <taxon>Colocasieae</taxon>
        <taxon>Colocasia</taxon>
    </lineage>
</organism>
<feature type="region of interest" description="Disordered" evidence="1">
    <location>
        <begin position="1"/>
        <end position="134"/>
    </location>
</feature>
<feature type="compositionally biased region" description="Basic residues" evidence="1">
    <location>
        <begin position="21"/>
        <end position="31"/>
    </location>
</feature>
<dbReference type="OrthoDB" id="421226at2759"/>
<protein>
    <submittedName>
        <fullName evidence="2">Uncharacterized protein</fullName>
    </submittedName>
</protein>
<dbReference type="EMBL" id="NMUH01001283">
    <property type="protein sequence ID" value="MQL90905.1"/>
    <property type="molecule type" value="Genomic_DNA"/>
</dbReference>
<comment type="caution">
    <text evidence="2">The sequence shown here is derived from an EMBL/GenBank/DDBJ whole genome shotgun (WGS) entry which is preliminary data.</text>
</comment>
<sequence>MMSDGEKDSVPMLADADARTTFRRGRTRRFTGRSASMFSPATSFDEGGSLPANDAEGEGGATFRTGPLRRRPAAPQFVPMSGPLYGGRHRGTPTPPPPALPPEDLSNAPAAPPTGEVSQVRWADEGGGYGARRNQHLLDSGQLGMCNDPYCTTCPAAYHSSAVPPPGRHGGSASQSTDVIREHPGRSAALEVGRPQ</sequence>
<name>A0A843V4V2_COLES</name>
<evidence type="ECO:0000313" key="2">
    <source>
        <dbReference type="EMBL" id="MQL90905.1"/>
    </source>
</evidence>
<evidence type="ECO:0000313" key="3">
    <source>
        <dbReference type="Proteomes" id="UP000652761"/>
    </source>
</evidence>
<evidence type="ECO:0000256" key="1">
    <source>
        <dbReference type="SAM" id="MobiDB-lite"/>
    </source>
</evidence>
<dbReference type="AlphaFoldDB" id="A0A843V4V2"/>